<dbReference type="Proteomes" id="UP000219182">
    <property type="component" value="Unassembled WGS sequence"/>
</dbReference>
<proteinExistence type="predicted"/>
<comment type="caution">
    <text evidence="2">The sequence shown here is derived from an EMBL/GenBank/DDBJ whole genome shotgun (WGS) entry which is preliminary data.</text>
</comment>
<dbReference type="AlphaFoldDB" id="A0A2A6F5F8"/>
<evidence type="ECO:0000313" key="3">
    <source>
        <dbReference type="Proteomes" id="UP000219182"/>
    </source>
</evidence>
<dbReference type="Gene3D" id="2.40.33.20">
    <property type="entry name" value="PK beta-barrel domain-like"/>
    <property type="match status" value="1"/>
</dbReference>
<dbReference type="PANTHER" id="PTHR36930">
    <property type="entry name" value="METAL-SULFUR CLUSTER BIOSYNTHESIS PROTEINS YUAD-RELATED"/>
    <property type="match status" value="1"/>
</dbReference>
<evidence type="ECO:0000259" key="1">
    <source>
        <dbReference type="PROSITE" id="PS51340"/>
    </source>
</evidence>
<dbReference type="InterPro" id="IPR011037">
    <property type="entry name" value="Pyrv_Knase-like_insert_dom_sf"/>
</dbReference>
<sequence>MQQTTTTPDLFPEAETPIEIVPARKLAAKVTALYVAPFDHFETRAVDELRLGFDGIDNDFHAGATRRSGGREPWYPRGTEMRNERQLSIVAADELAVAAGRMGLKEIKPDWIGANLLIEGLPRLSMLPSGTLLFFRGGVTVKVDAQNGPCRIAGRSVAEHAGMADLEAGALAFPKAAKRLRGLVAWVEKPGTIAAGEEISVRVPEQWIYQA</sequence>
<dbReference type="SUPFAM" id="SSF50800">
    <property type="entry name" value="PK beta-barrel domain-like"/>
    <property type="match status" value="1"/>
</dbReference>
<gene>
    <name evidence="2" type="ORF">CN311_31345</name>
</gene>
<dbReference type="GO" id="GO:0003824">
    <property type="term" value="F:catalytic activity"/>
    <property type="evidence" value="ECO:0007669"/>
    <property type="project" value="InterPro"/>
</dbReference>
<organism evidence="2 3">
    <name type="scientific">Mesorhizobium sanjuanii</name>
    <dbReference type="NCBI Taxonomy" id="2037900"/>
    <lineage>
        <taxon>Bacteria</taxon>
        <taxon>Pseudomonadati</taxon>
        <taxon>Pseudomonadota</taxon>
        <taxon>Alphaproteobacteria</taxon>
        <taxon>Hyphomicrobiales</taxon>
        <taxon>Phyllobacteriaceae</taxon>
        <taxon>Mesorhizobium</taxon>
    </lineage>
</organism>
<keyword evidence="3" id="KW-1185">Reference proteome</keyword>
<dbReference type="InterPro" id="IPR052716">
    <property type="entry name" value="MOSC_domain"/>
</dbReference>
<reference evidence="2 3" key="1">
    <citation type="submission" date="2017-09" db="EMBL/GenBank/DDBJ databases">
        <title>Mesorhizobum sanjuanii sp. nov. isolated from nodules of Lotus tenuis in saline-alkaline lowlands of Flooding Pampa.</title>
        <authorList>
            <person name="Sannazzaro A.I."/>
            <person name="Torres Tejerizo G.A."/>
            <person name="Fontana F."/>
            <person name="Cumpa Velazquez L.M."/>
            <person name="Hansen L."/>
            <person name="Pistorio M."/>
            <person name="Estrella M.J."/>
        </authorList>
    </citation>
    <scope>NUCLEOTIDE SEQUENCE [LARGE SCALE GENOMIC DNA]</scope>
    <source>
        <strain evidence="2 3">BSA136</strain>
    </source>
</reference>
<evidence type="ECO:0000313" key="2">
    <source>
        <dbReference type="EMBL" id="PDQ17187.1"/>
    </source>
</evidence>
<dbReference type="PANTHER" id="PTHR36930:SF1">
    <property type="entry name" value="MOSC DOMAIN-CONTAINING PROTEIN"/>
    <property type="match status" value="1"/>
</dbReference>
<accession>A0A2A6F5F8</accession>
<dbReference type="EMBL" id="NWQG01000296">
    <property type="protein sequence ID" value="PDQ17187.1"/>
    <property type="molecule type" value="Genomic_DNA"/>
</dbReference>
<dbReference type="InterPro" id="IPR005302">
    <property type="entry name" value="MoCF_Sase_C"/>
</dbReference>
<name>A0A2A6F5F8_9HYPH</name>
<dbReference type="GO" id="GO:0030151">
    <property type="term" value="F:molybdenum ion binding"/>
    <property type="evidence" value="ECO:0007669"/>
    <property type="project" value="InterPro"/>
</dbReference>
<dbReference type="RefSeq" id="WP_097577438.1">
    <property type="nucleotide sequence ID" value="NZ_NWQG01000296.1"/>
</dbReference>
<dbReference type="GO" id="GO:0030170">
    <property type="term" value="F:pyridoxal phosphate binding"/>
    <property type="evidence" value="ECO:0007669"/>
    <property type="project" value="InterPro"/>
</dbReference>
<feature type="domain" description="MOSC" evidence="1">
    <location>
        <begin position="43"/>
        <end position="202"/>
    </location>
</feature>
<dbReference type="Pfam" id="PF03473">
    <property type="entry name" value="MOSC"/>
    <property type="match status" value="1"/>
</dbReference>
<dbReference type="PROSITE" id="PS51340">
    <property type="entry name" value="MOSC"/>
    <property type="match status" value="1"/>
</dbReference>
<protein>
    <submittedName>
        <fullName evidence="2">Molybdenum cofactor sulfurase</fullName>
    </submittedName>
</protein>